<evidence type="ECO:0000313" key="1">
    <source>
        <dbReference type="EMBL" id="RDH20058.1"/>
    </source>
</evidence>
<evidence type="ECO:0008006" key="3">
    <source>
        <dbReference type="Google" id="ProtNLM"/>
    </source>
</evidence>
<name>A0A370C062_ASPNG</name>
<dbReference type="AlphaFoldDB" id="A0A370C062"/>
<protein>
    <recommendedName>
        <fullName evidence="3">F-box domain-containing protein</fullName>
    </recommendedName>
</protein>
<accession>A0A370C062</accession>
<organism evidence="1 2">
    <name type="scientific">Aspergillus niger ATCC 13496</name>
    <dbReference type="NCBI Taxonomy" id="1353008"/>
    <lineage>
        <taxon>Eukaryota</taxon>
        <taxon>Fungi</taxon>
        <taxon>Dikarya</taxon>
        <taxon>Ascomycota</taxon>
        <taxon>Pezizomycotina</taxon>
        <taxon>Eurotiomycetes</taxon>
        <taxon>Eurotiomycetidae</taxon>
        <taxon>Eurotiales</taxon>
        <taxon>Aspergillaceae</taxon>
        <taxon>Aspergillus</taxon>
        <taxon>Aspergillus subgen. Circumdati</taxon>
    </lineage>
</organism>
<dbReference type="VEuPathDB" id="FungiDB:M747DRAFT_280848"/>
<dbReference type="EMBL" id="KZ851916">
    <property type="protein sequence ID" value="RDH20058.1"/>
    <property type="molecule type" value="Genomic_DNA"/>
</dbReference>
<gene>
    <name evidence="1" type="ORF">M747DRAFT_280848</name>
</gene>
<evidence type="ECO:0000313" key="2">
    <source>
        <dbReference type="Proteomes" id="UP000253845"/>
    </source>
</evidence>
<proteinExistence type="predicted"/>
<reference evidence="1 2" key="1">
    <citation type="submission" date="2018-07" db="EMBL/GenBank/DDBJ databases">
        <title>Section-level genome sequencing of Aspergillus section Nigri to investigate inter- and intra-species variation.</title>
        <authorList>
            <consortium name="DOE Joint Genome Institute"/>
            <person name="Vesth T.C."/>
            <person name="Nybo J.L."/>
            <person name="Theobald S."/>
            <person name="Frisvad J.C."/>
            <person name="Larsen T.O."/>
            <person name="Nielsen K.F."/>
            <person name="Hoof J.B."/>
            <person name="Brandl J."/>
            <person name="Salamov A."/>
            <person name="Riley R."/>
            <person name="Gladden J.M."/>
            <person name="Phatale P."/>
            <person name="Nielsen M.T."/>
            <person name="Lyhne E.K."/>
            <person name="Kogle M.E."/>
            <person name="Strasser K."/>
            <person name="McDonnell E."/>
            <person name="Barry K."/>
            <person name="Clum A."/>
            <person name="Chen C."/>
            <person name="Nolan M."/>
            <person name="Sandor L."/>
            <person name="Kuo A."/>
            <person name="Lipzen A."/>
            <person name="Hainaut M."/>
            <person name="Drula E."/>
            <person name="Tsang A."/>
            <person name="Magnuson J.K."/>
            <person name="Henrissat B."/>
            <person name="Wiebenga A."/>
            <person name="Simmons B.A."/>
            <person name="Makela M.R."/>
            <person name="De vries R.P."/>
            <person name="Grigoriev I.V."/>
            <person name="Mortensen U.H."/>
            <person name="Baker S.E."/>
            <person name="Andersen M.R."/>
        </authorList>
    </citation>
    <scope>NUCLEOTIDE SEQUENCE [LARGE SCALE GENOMIC DNA]</scope>
    <source>
        <strain evidence="1 2">ATCC 13496</strain>
    </source>
</reference>
<dbReference type="Proteomes" id="UP000253845">
    <property type="component" value="Unassembled WGS sequence"/>
</dbReference>
<sequence>MSLQQSPLESLPNELLDQIITELSASPPSLARVHKPPCMRITTSRTRDLKNLARTSSRVLELVRPHLFAHACFDIKDVADFVSFITSLELGRYVISIVAKGMDSPDHREDPYWWRPVLDSLDPLRIIVIAPPQFLAAMLDTRIMDGHSWAFEVPFQVLQLEQNSRVCEPSLLSETKHPASLLETRVWSSFAFNESSSLRAYNHYEYFMFQVPSLFNKWGTVASTQLFSERLDLSRLLKSFTSFKYTAVFPFYNHVKLVLDAVELMTNLRSLSIQLAPSPNDKITEMEQRGSMDPSDPWMEIATGYSLIAHTVRKMGALACLVNFHTPDYEFDALRSELSTILGDVLDSSGWVHDGRGTWTKVSSNGDNDRLGSPTTPIEIRVTYTARSPSFSSPSPDQIWDDSCSSTGWILAKRGELGSYNRAQQFPKTQVHWIFRYPQHNFRGILLNRRVAELRVFSTVQSDPLKSIMSINAYIEGAEPASPVLAHTMLPSGSSAGIKHEQSQQHPVEQSWNLSDDVQKGLHNGPGSVFKSGIVIGFSRLRDAHNETSDEDEYIGTQQKITNNLKLPRHLLTTYLHQHHPNQTKVYIIHPVNFSAFTPQRLLASLLNNQPSLSRTQAITLLDSVQLFPVYDFNAAAQAIHEIATTISTTPLTETPDQRLIIITGLDTLAEGVIRASNPLRGSAMLMSILRTLTQMTRTHGSNLSVMLVNTSGLGKVASSQSGVTAIDDNAIGGMYEVDGEGIQSVFRAHSGEMFPSLLMKTLDQGIDTHLLVSSIGRVPVVEVIKDRVGGNVGRWCVLEALFPAYST</sequence>